<feature type="compositionally biased region" description="Acidic residues" evidence="1">
    <location>
        <begin position="511"/>
        <end position="524"/>
    </location>
</feature>
<keyword evidence="2" id="KW-0472">Membrane</keyword>
<dbReference type="Proteomes" id="UP001152798">
    <property type="component" value="Chromosome 2"/>
</dbReference>
<feature type="compositionally biased region" description="Polar residues" evidence="1">
    <location>
        <begin position="202"/>
        <end position="215"/>
    </location>
</feature>
<proteinExistence type="predicted"/>
<evidence type="ECO:0000256" key="2">
    <source>
        <dbReference type="SAM" id="Phobius"/>
    </source>
</evidence>
<feature type="transmembrane region" description="Helical" evidence="2">
    <location>
        <begin position="393"/>
        <end position="422"/>
    </location>
</feature>
<dbReference type="GO" id="GO:0005783">
    <property type="term" value="C:endoplasmic reticulum"/>
    <property type="evidence" value="ECO:0007669"/>
    <property type="project" value="TreeGrafter"/>
</dbReference>
<organism evidence="3 4">
    <name type="scientific">Nezara viridula</name>
    <name type="common">Southern green stink bug</name>
    <name type="synonym">Cimex viridulus</name>
    <dbReference type="NCBI Taxonomy" id="85310"/>
    <lineage>
        <taxon>Eukaryota</taxon>
        <taxon>Metazoa</taxon>
        <taxon>Ecdysozoa</taxon>
        <taxon>Arthropoda</taxon>
        <taxon>Hexapoda</taxon>
        <taxon>Insecta</taxon>
        <taxon>Pterygota</taxon>
        <taxon>Neoptera</taxon>
        <taxon>Paraneoptera</taxon>
        <taxon>Hemiptera</taxon>
        <taxon>Heteroptera</taxon>
        <taxon>Panheteroptera</taxon>
        <taxon>Pentatomomorpha</taxon>
        <taxon>Pentatomoidea</taxon>
        <taxon>Pentatomidae</taxon>
        <taxon>Pentatominae</taxon>
        <taxon>Nezara</taxon>
    </lineage>
</organism>
<dbReference type="OrthoDB" id="6779347at2759"/>
<feature type="compositionally biased region" description="Polar residues" evidence="1">
    <location>
        <begin position="14"/>
        <end position="23"/>
    </location>
</feature>
<keyword evidence="2" id="KW-1133">Transmembrane helix</keyword>
<evidence type="ECO:0000313" key="4">
    <source>
        <dbReference type="Proteomes" id="UP001152798"/>
    </source>
</evidence>
<keyword evidence="4" id="KW-1185">Reference proteome</keyword>
<protein>
    <recommendedName>
        <fullName evidence="5">Membralin</fullName>
    </recommendedName>
</protein>
<feature type="transmembrane region" description="Helical" evidence="2">
    <location>
        <begin position="63"/>
        <end position="81"/>
    </location>
</feature>
<keyword evidence="2" id="KW-0812">Transmembrane</keyword>
<feature type="region of interest" description="Disordered" evidence="1">
    <location>
        <begin position="202"/>
        <end position="224"/>
    </location>
</feature>
<evidence type="ECO:0000256" key="1">
    <source>
        <dbReference type="SAM" id="MobiDB-lite"/>
    </source>
</evidence>
<evidence type="ECO:0008006" key="5">
    <source>
        <dbReference type="Google" id="ProtNLM"/>
    </source>
</evidence>
<feature type="region of interest" description="Disordered" evidence="1">
    <location>
        <begin position="1"/>
        <end position="23"/>
    </location>
</feature>
<dbReference type="GO" id="GO:0034976">
    <property type="term" value="P:response to endoplasmic reticulum stress"/>
    <property type="evidence" value="ECO:0007669"/>
    <property type="project" value="TreeGrafter"/>
</dbReference>
<feature type="transmembrane region" description="Helical" evidence="2">
    <location>
        <begin position="466"/>
        <end position="486"/>
    </location>
</feature>
<dbReference type="InterPro" id="IPR019144">
    <property type="entry name" value="Membralin"/>
</dbReference>
<accession>A0A9P0EFR1</accession>
<feature type="transmembrane region" description="Helical" evidence="2">
    <location>
        <begin position="342"/>
        <end position="361"/>
    </location>
</feature>
<gene>
    <name evidence="3" type="ORF">NEZAVI_LOCUS4828</name>
</gene>
<evidence type="ECO:0000313" key="3">
    <source>
        <dbReference type="EMBL" id="CAH1394302.1"/>
    </source>
</evidence>
<dbReference type="GO" id="GO:1904294">
    <property type="term" value="P:positive regulation of ERAD pathway"/>
    <property type="evidence" value="ECO:0007669"/>
    <property type="project" value="TreeGrafter"/>
</dbReference>
<feature type="region of interest" description="Disordered" evidence="1">
    <location>
        <begin position="511"/>
        <end position="571"/>
    </location>
</feature>
<sequence>MQRGGSQYFPGADNPNNQARNNGIPNPLINVRDRLFHALFIKGALSYARTFPKSVRRCIEFTILLKAICAFFVLAYTHIIFSRTPSICLEHVRNTWPRDGILRVEIVKGSGGNVNFYSSFSEEEEHVIVINKAESAINNFPNSVINVESSTGDPIQRVKLNGLFQNNSNFEPNEDNDVSNNTSYFQNKNFNTMDDNYQTTKMTSSEFNPNSTLSEPTEHSYSESEITLKDNVSEMDRLMKAVLPDEEYIVEYSLEYGMLRLSAATRQKLNIPVMVVTLDPDTDKCFGDALSRFILKELIGYDDLLMSSIKALAEDEDNKGYLRNVVTGEHYRFVSMWMARTSYISAFFIMIIFTVSISLLLRYSHHQIFVLIVDILQMLEFNVTIIFPATPPLLTVILALIGMEAIMSEFFNDTTTAFYIILIVWIADQYDAVCCHTYITKKYWLRFFYLYHFSFYAYHYRFNGQYSGLALITSWLFIQHSMLYFFHHYELPLILQQAHLQEFIIQAQVPENEENSEPPSDVDPEISPMANQMLPSSSGPSEPRIPPIQDDDLRRLVNNIPEEGNNGPGPV</sequence>
<feature type="compositionally biased region" description="Polar residues" evidence="1">
    <location>
        <begin position="529"/>
        <end position="540"/>
    </location>
</feature>
<name>A0A9P0EFR1_NEZVI</name>
<reference evidence="3" key="1">
    <citation type="submission" date="2022-01" db="EMBL/GenBank/DDBJ databases">
        <authorList>
            <person name="King R."/>
        </authorList>
    </citation>
    <scope>NUCLEOTIDE SEQUENCE</scope>
</reference>
<dbReference type="PANTHER" id="PTHR21650:SF4">
    <property type="entry name" value="MEMBRALIN"/>
    <property type="match status" value="1"/>
</dbReference>
<dbReference type="PANTHER" id="PTHR21650">
    <property type="entry name" value="MEMBRALIN/KINETOCHORE PROTEIN NUF2"/>
    <property type="match status" value="1"/>
</dbReference>
<dbReference type="Pfam" id="PF09746">
    <property type="entry name" value="Membralin"/>
    <property type="match status" value="1"/>
</dbReference>
<dbReference type="AlphaFoldDB" id="A0A9P0EFR1"/>
<dbReference type="EMBL" id="OV725078">
    <property type="protein sequence ID" value="CAH1394302.1"/>
    <property type="molecule type" value="Genomic_DNA"/>
</dbReference>